<feature type="region of interest" description="Disordered" evidence="1">
    <location>
        <begin position="61"/>
        <end position="89"/>
    </location>
</feature>
<dbReference type="Proteomes" id="UP001497516">
    <property type="component" value="Chromosome 7"/>
</dbReference>
<reference evidence="2 3" key="1">
    <citation type="submission" date="2024-04" db="EMBL/GenBank/DDBJ databases">
        <authorList>
            <person name="Fracassetti M."/>
        </authorList>
    </citation>
    <scope>NUCLEOTIDE SEQUENCE [LARGE SCALE GENOMIC DNA]</scope>
</reference>
<evidence type="ECO:0000313" key="3">
    <source>
        <dbReference type="Proteomes" id="UP001497516"/>
    </source>
</evidence>
<evidence type="ECO:0000256" key="1">
    <source>
        <dbReference type="SAM" id="MobiDB-lite"/>
    </source>
</evidence>
<keyword evidence="3" id="KW-1185">Reference proteome</keyword>
<dbReference type="EMBL" id="OZ034820">
    <property type="protein sequence ID" value="CAL1399526.1"/>
    <property type="molecule type" value="Genomic_DNA"/>
</dbReference>
<name>A0AAV2FMI0_9ROSI</name>
<dbReference type="AlphaFoldDB" id="A0AAV2FMI0"/>
<organism evidence="2 3">
    <name type="scientific">Linum trigynum</name>
    <dbReference type="NCBI Taxonomy" id="586398"/>
    <lineage>
        <taxon>Eukaryota</taxon>
        <taxon>Viridiplantae</taxon>
        <taxon>Streptophyta</taxon>
        <taxon>Embryophyta</taxon>
        <taxon>Tracheophyta</taxon>
        <taxon>Spermatophyta</taxon>
        <taxon>Magnoliopsida</taxon>
        <taxon>eudicotyledons</taxon>
        <taxon>Gunneridae</taxon>
        <taxon>Pentapetalae</taxon>
        <taxon>rosids</taxon>
        <taxon>fabids</taxon>
        <taxon>Malpighiales</taxon>
        <taxon>Linaceae</taxon>
        <taxon>Linum</taxon>
    </lineage>
</organism>
<feature type="compositionally biased region" description="Polar residues" evidence="1">
    <location>
        <begin position="80"/>
        <end position="89"/>
    </location>
</feature>
<accession>A0AAV2FMI0</accession>
<gene>
    <name evidence="2" type="ORF">LTRI10_LOCUS39705</name>
</gene>
<protein>
    <submittedName>
        <fullName evidence="2">Uncharacterized protein</fullName>
    </submittedName>
</protein>
<evidence type="ECO:0000313" key="2">
    <source>
        <dbReference type="EMBL" id="CAL1399526.1"/>
    </source>
</evidence>
<proteinExistence type="predicted"/>
<sequence>MIRVLPPAENSGKAQQPVVVPTIRVLRRRFPFSVPSPSSVVAVVVPVVAVGRRFEFSLPLSPPSPIPSPSVSRRDLVSTRPLSLSSAAL</sequence>